<protein>
    <submittedName>
        <fullName evidence="2">Uncharacterized protein</fullName>
    </submittedName>
</protein>
<keyword evidence="1" id="KW-0812">Transmembrane</keyword>
<comment type="caution">
    <text evidence="2">The sequence shown here is derived from an EMBL/GenBank/DDBJ whole genome shotgun (WGS) entry which is preliminary data.</text>
</comment>
<dbReference type="RefSeq" id="WP_188988576.1">
    <property type="nucleotide sequence ID" value="NZ_BMHP01000001.1"/>
</dbReference>
<name>A0A916YK30_9BACL</name>
<sequence>MNTDIKTTTYNRQEQIKRRSRSTFPLFLAVWMILIASGVVGAIWYTGKMKTQMQTEISRQTAKQISAMQTDYQNRIKQLETSFAGEITKVQGKVDALNQLLKFTKDNANDKTDNSNQLYTQINEVKKKLAELQKSLDVLK</sequence>
<dbReference type="AlphaFoldDB" id="A0A916YK30"/>
<proteinExistence type="predicted"/>
<reference evidence="2" key="2">
    <citation type="submission" date="2020-09" db="EMBL/GenBank/DDBJ databases">
        <authorList>
            <person name="Sun Q."/>
            <person name="Zhou Y."/>
        </authorList>
    </citation>
    <scope>NUCLEOTIDE SEQUENCE</scope>
    <source>
        <strain evidence="2">CGMCC 1.15178</strain>
    </source>
</reference>
<reference evidence="2" key="1">
    <citation type="journal article" date="2014" name="Int. J. Syst. Evol. Microbiol.">
        <title>Complete genome sequence of Corynebacterium casei LMG S-19264T (=DSM 44701T), isolated from a smear-ripened cheese.</title>
        <authorList>
            <consortium name="US DOE Joint Genome Institute (JGI-PGF)"/>
            <person name="Walter F."/>
            <person name="Albersmeier A."/>
            <person name="Kalinowski J."/>
            <person name="Ruckert C."/>
        </authorList>
    </citation>
    <scope>NUCLEOTIDE SEQUENCE</scope>
    <source>
        <strain evidence="2">CGMCC 1.15178</strain>
    </source>
</reference>
<gene>
    <name evidence="2" type="ORF">GCM10010911_03770</name>
</gene>
<evidence type="ECO:0000313" key="3">
    <source>
        <dbReference type="Proteomes" id="UP000612456"/>
    </source>
</evidence>
<feature type="transmembrane region" description="Helical" evidence="1">
    <location>
        <begin position="24"/>
        <end position="45"/>
    </location>
</feature>
<keyword evidence="3" id="KW-1185">Reference proteome</keyword>
<accession>A0A916YK30</accession>
<evidence type="ECO:0000313" key="2">
    <source>
        <dbReference type="EMBL" id="GGD49491.1"/>
    </source>
</evidence>
<evidence type="ECO:0000256" key="1">
    <source>
        <dbReference type="SAM" id="Phobius"/>
    </source>
</evidence>
<keyword evidence="1" id="KW-0472">Membrane</keyword>
<dbReference type="Proteomes" id="UP000612456">
    <property type="component" value="Unassembled WGS sequence"/>
</dbReference>
<organism evidence="2 3">
    <name type="scientific">Paenibacillus nasutitermitis</name>
    <dbReference type="NCBI Taxonomy" id="1652958"/>
    <lineage>
        <taxon>Bacteria</taxon>
        <taxon>Bacillati</taxon>
        <taxon>Bacillota</taxon>
        <taxon>Bacilli</taxon>
        <taxon>Bacillales</taxon>
        <taxon>Paenibacillaceae</taxon>
        <taxon>Paenibacillus</taxon>
    </lineage>
</organism>
<dbReference type="EMBL" id="BMHP01000001">
    <property type="protein sequence ID" value="GGD49491.1"/>
    <property type="molecule type" value="Genomic_DNA"/>
</dbReference>
<keyword evidence="1" id="KW-1133">Transmembrane helix</keyword>